<feature type="domain" description="EB" evidence="2">
    <location>
        <begin position="197"/>
        <end position="241"/>
    </location>
</feature>
<evidence type="ECO:0000313" key="3">
    <source>
        <dbReference type="EMBL" id="CAG2058991.1"/>
    </source>
</evidence>
<evidence type="ECO:0000313" key="4">
    <source>
        <dbReference type="Proteomes" id="UP001153148"/>
    </source>
</evidence>
<dbReference type="Proteomes" id="UP001153148">
    <property type="component" value="Unassembled WGS sequence"/>
</dbReference>
<accession>A0ABN7P0P3</accession>
<feature type="chain" id="PRO_5045391885" description="EB domain-containing protein" evidence="1">
    <location>
        <begin position="18"/>
        <end position="335"/>
    </location>
</feature>
<gene>
    <name evidence="3" type="ORF">TPAB3V08_LOCUS5957</name>
</gene>
<dbReference type="PANTHER" id="PTHR39069">
    <property type="entry name" value="ECDYSONE-INDUCIBLE GENE E1, ISOFORM A"/>
    <property type="match status" value="1"/>
</dbReference>
<dbReference type="Pfam" id="PF01683">
    <property type="entry name" value="EB"/>
    <property type="match status" value="3"/>
</dbReference>
<feature type="domain" description="EB" evidence="2">
    <location>
        <begin position="242"/>
        <end position="291"/>
    </location>
</feature>
<keyword evidence="4" id="KW-1185">Reference proteome</keyword>
<comment type="caution">
    <text evidence="3">The sequence shown here is derived from an EMBL/GenBank/DDBJ whole genome shotgun (WGS) entry which is preliminary data.</text>
</comment>
<dbReference type="InterPro" id="IPR006149">
    <property type="entry name" value="EB_dom"/>
</dbReference>
<evidence type="ECO:0000256" key="1">
    <source>
        <dbReference type="SAM" id="SignalP"/>
    </source>
</evidence>
<name>A0ABN7P0P3_TIMPD</name>
<dbReference type="EMBL" id="CAJPIN010008447">
    <property type="protein sequence ID" value="CAG2058991.1"/>
    <property type="molecule type" value="Genomic_DNA"/>
</dbReference>
<feature type="domain" description="EB" evidence="2">
    <location>
        <begin position="98"/>
        <end position="150"/>
    </location>
</feature>
<protein>
    <recommendedName>
        <fullName evidence="2">EB domain-containing protein</fullName>
    </recommendedName>
</protein>
<evidence type="ECO:0000259" key="2">
    <source>
        <dbReference type="Pfam" id="PF01683"/>
    </source>
</evidence>
<feature type="signal peptide" evidence="1">
    <location>
        <begin position="1"/>
        <end position="17"/>
    </location>
</feature>
<keyword evidence="1" id="KW-0732">Signal</keyword>
<dbReference type="PANTHER" id="PTHR39069:SF9">
    <property type="entry name" value="EB DOMAIN-CONTAINING PROTEIN"/>
    <property type="match status" value="1"/>
</dbReference>
<reference evidence="3" key="1">
    <citation type="submission" date="2021-03" db="EMBL/GenBank/DDBJ databases">
        <authorList>
            <person name="Tran Van P."/>
        </authorList>
    </citation>
    <scope>NUCLEOTIDE SEQUENCE</scope>
</reference>
<proteinExistence type="predicted"/>
<sequence>MLTLLLLMLMASHRSLAQDMKQAYRKPCGFDSDCVDNAYCVGQIYCLCKPGFVINSEDGQLACLQEATHIGDACTADIQCSKTFGAQAQCLNNGTCGCQKDAHFMEDLCYRSVPLGGLCRVRNDCRNGPSTFQATCIRGECVCTFGFHSSADGWECIQNILLDGPCSLDSDCFLTNNSRCMGGLCGCQVNFISSADNRRCLRFAERLGEKCEEDAQCSEFIQHSTCGSTGQCECPEYYHSVSPDGWCWESLGLGDSCTNSRQCVVRGNVTDVTTCSNEVCECVQGYTPNDEKTDCTLAVFIEEFCCHVRHSSNIVCTLRLAKLTRAGQENNLTVV</sequence>
<organism evidence="3 4">
    <name type="scientific">Timema podura</name>
    <name type="common">Walking stick</name>
    <dbReference type="NCBI Taxonomy" id="61482"/>
    <lineage>
        <taxon>Eukaryota</taxon>
        <taxon>Metazoa</taxon>
        <taxon>Ecdysozoa</taxon>
        <taxon>Arthropoda</taxon>
        <taxon>Hexapoda</taxon>
        <taxon>Insecta</taxon>
        <taxon>Pterygota</taxon>
        <taxon>Neoptera</taxon>
        <taxon>Polyneoptera</taxon>
        <taxon>Phasmatodea</taxon>
        <taxon>Timematodea</taxon>
        <taxon>Timematoidea</taxon>
        <taxon>Timematidae</taxon>
        <taxon>Timema</taxon>
    </lineage>
</organism>